<protein>
    <submittedName>
        <fullName evidence="11">Amino acid/polyamine transporter</fullName>
    </submittedName>
</protein>
<dbReference type="GO" id="GO:0005302">
    <property type="term" value="F:L-tyrosine transmembrane transporter activity"/>
    <property type="evidence" value="ECO:0007669"/>
    <property type="project" value="TreeGrafter"/>
</dbReference>
<keyword evidence="5 9" id="KW-0812">Transmembrane</keyword>
<evidence type="ECO:0000256" key="6">
    <source>
        <dbReference type="ARBA" id="ARBA00022970"/>
    </source>
</evidence>
<evidence type="ECO:0000313" key="12">
    <source>
        <dbReference type="Proteomes" id="UP000023152"/>
    </source>
</evidence>
<dbReference type="PANTHER" id="PTHR22950:SF678">
    <property type="entry name" value="VACUOLAR AMINO ACID TRANSPORTER 5-RELATED"/>
    <property type="match status" value="1"/>
</dbReference>
<dbReference type="GO" id="GO:0005290">
    <property type="term" value="F:L-histidine transmembrane transporter activity"/>
    <property type="evidence" value="ECO:0007669"/>
    <property type="project" value="TreeGrafter"/>
</dbReference>
<sequence length="319" mass="35971">MQKLNIIPQHIYKERRIWISVFVITLILPIVRWRYLDNLRYVSSFCLGFFAFVVATIFLYAYGPESSFNACQNVTPPCPGNIALYPTNAKNFLGVLPLFIFGFTCHQNAFTITNELKSPTHARLNIVVYSAMLCCFIIYSSSSFAGYQTFGSVLDKNNSDVLKLYPETWITTIVRLLLSMNLSLSYPLQCNPCRNCLSQLIFGKSALELDDKRFYMLTYGITCGSWMLALVVNSLGVVLAIVGSTGSTTISYILPGLFYYLTFKNDKTNKMKYLALALAILGCCVVPFALNNLLRAKKKGENKQWWMFCLLTCATEASP</sequence>
<name>X6NQU2_RETFI</name>
<feature type="transmembrane region" description="Helical" evidence="9">
    <location>
        <begin position="17"/>
        <end position="35"/>
    </location>
</feature>
<evidence type="ECO:0000256" key="9">
    <source>
        <dbReference type="SAM" id="Phobius"/>
    </source>
</evidence>
<organism evidence="11 12">
    <name type="scientific">Reticulomyxa filosa</name>
    <dbReference type="NCBI Taxonomy" id="46433"/>
    <lineage>
        <taxon>Eukaryota</taxon>
        <taxon>Sar</taxon>
        <taxon>Rhizaria</taxon>
        <taxon>Retaria</taxon>
        <taxon>Foraminifera</taxon>
        <taxon>Monothalamids</taxon>
        <taxon>Reticulomyxidae</taxon>
        <taxon>Reticulomyxa</taxon>
    </lineage>
</organism>
<dbReference type="GO" id="GO:0005313">
    <property type="term" value="F:L-glutamate transmembrane transporter activity"/>
    <property type="evidence" value="ECO:0007669"/>
    <property type="project" value="TreeGrafter"/>
</dbReference>
<dbReference type="EMBL" id="ASPP01006748">
    <property type="protein sequence ID" value="ETO28288.1"/>
    <property type="molecule type" value="Genomic_DNA"/>
</dbReference>
<dbReference type="GO" id="GO:0061459">
    <property type="term" value="F:L-arginine transmembrane transporter activity"/>
    <property type="evidence" value="ECO:0007669"/>
    <property type="project" value="TreeGrafter"/>
</dbReference>
<keyword evidence="12" id="KW-1185">Reference proteome</keyword>
<accession>X6NQU2</accession>
<evidence type="ECO:0000256" key="7">
    <source>
        <dbReference type="ARBA" id="ARBA00022989"/>
    </source>
</evidence>
<dbReference type="AlphaFoldDB" id="X6NQU2"/>
<keyword evidence="3" id="KW-0813">Transport</keyword>
<feature type="transmembrane region" description="Helical" evidence="9">
    <location>
        <begin position="41"/>
        <end position="62"/>
    </location>
</feature>
<comment type="similarity">
    <text evidence="2">Belongs to the amino acid/polyamine transporter 2 family.</text>
</comment>
<evidence type="ECO:0000256" key="8">
    <source>
        <dbReference type="ARBA" id="ARBA00023136"/>
    </source>
</evidence>
<feature type="transmembrane region" description="Helical" evidence="9">
    <location>
        <begin position="126"/>
        <end position="148"/>
    </location>
</feature>
<proteinExistence type="inferred from homology"/>
<dbReference type="GO" id="GO:0005774">
    <property type="term" value="C:vacuolar membrane"/>
    <property type="evidence" value="ECO:0007669"/>
    <property type="project" value="UniProtKB-SubCell"/>
</dbReference>
<dbReference type="GO" id="GO:0015189">
    <property type="term" value="F:L-lysine transmembrane transporter activity"/>
    <property type="evidence" value="ECO:0007669"/>
    <property type="project" value="TreeGrafter"/>
</dbReference>
<comment type="subcellular location">
    <subcellularLocation>
        <location evidence="1">Vacuole membrane</location>
        <topology evidence="1">Multi-pass membrane protein</topology>
    </subcellularLocation>
</comment>
<evidence type="ECO:0000256" key="4">
    <source>
        <dbReference type="ARBA" id="ARBA00022554"/>
    </source>
</evidence>
<dbReference type="OrthoDB" id="438545at2759"/>
<feature type="domain" description="Amino acid transporter transmembrane" evidence="10">
    <location>
        <begin position="14"/>
        <end position="285"/>
    </location>
</feature>
<evidence type="ECO:0000313" key="11">
    <source>
        <dbReference type="EMBL" id="ETO28288.1"/>
    </source>
</evidence>
<gene>
    <name evidence="11" type="ORF">RFI_08841</name>
</gene>
<dbReference type="PANTHER" id="PTHR22950">
    <property type="entry name" value="AMINO ACID TRANSPORTER"/>
    <property type="match status" value="1"/>
</dbReference>
<evidence type="ECO:0000256" key="3">
    <source>
        <dbReference type="ARBA" id="ARBA00022448"/>
    </source>
</evidence>
<dbReference type="InterPro" id="IPR013057">
    <property type="entry name" value="AA_transpt_TM"/>
</dbReference>
<dbReference type="Pfam" id="PF01490">
    <property type="entry name" value="Aa_trans"/>
    <property type="match status" value="1"/>
</dbReference>
<evidence type="ECO:0000259" key="10">
    <source>
        <dbReference type="Pfam" id="PF01490"/>
    </source>
</evidence>
<feature type="transmembrane region" description="Helical" evidence="9">
    <location>
        <begin position="238"/>
        <end position="261"/>
    </location>
</feature>
<evidence type="ECO:0000256" key="5">
    <source>
        <dbReference type="ARBA" id="ARBA00022692"/>
    </source>
</evidence>
<keyword evidence="4" id="KW-0926">Vacuole</keyword>
<keyword evidence="7 9" id="KW-1133">Transmembrane helix</keyword>
<keyword evidence="6" id="KW-0029">Amino-acid transport</keyword>
<feature type="transmembrane region" description="Helical" evidence="9">
    <location>
        <begin position="273"/>
        <end position="290"/>
    </location>
</feature>
<feature type="transmembrane region" description="Helical" evidence="9">
    <location>
        <begin position="214"/>
        <end position="232"/>
    </location>
</feature>
<dbReference type="Proteomes" id="UP000023152">
    <property type="component" value="Unassembled WGS sequence"/>
</dbReference>
<comment type="caution">
    <text evidence="11">The sequence shown here is derived from an EMBL/GenBank/DDBJ whole genome shotgun (WGS) entry which is preliminary data.</text>
</comment>
<reference evidence="11 12" key="1">
    <citation type="journal article" date="2013" name="Curr. Biol.">
        <title>The Genome of the Foraminiferan Reticulomyxa filosa.</title>
        <authorList>
            <person name="Glockner G."/>
            <person name="Hulsmann N."/>
            <person name="Schleicher M."/>
            <person name="Noegel A.A."/>
            <person name="Eichinger L."/>
            <person name="Gallinger C."/>
            <person name="Pawlowski J."/>
            <person name="Sierra R."/>
            <person name="Euteneuer U."/>
            <person name="Pillet L."/>
            <person name="Moustafa A."/>
            <person name="Platzer M."/>
            <person name="Groth M."/>
            <person name="Szafranski K."/>
            <person name="Schliwa M."/>
        </authorList>
    </citation>
    <scope>NUCLEOTIDE SEQUENCE [LARGE SCALE GENOMIC DNA]</scope>
</reference>
<keyword evidence="8 9" id="KW-0472">Membrane</keyword>
<evidence type="ECO:0000256" key="2">
    <source>
        <dbReference type="ARBA" id="ARBA00008066"/>
    </source>
</evidence>
<dbReference type="OMA" id="ETWITTI"/>
<evidence type="ECO:0000256" key="1">
    <source>
        <dbReference type="ARBA" id="ARBA00004128"/>
    </source>
</evidence>
<dbReference type="GO" id="GO:0015194">
    <property type="term" value="F:L-serine transmembrane transporter activity"/>
    <property type="evidence" value="ECO:0007669"/>
    <property type="project" value="TreeGrafter"/>
</dbReference>